<evidence type="ECO:0000256" key="1">
    <source>
        <dbReference type="PIRSR" id="PIRSR006661-1"/>
    </source>
</evidence>
<comment type="caution">
    <text evidence="2">The sequence shown here is derived from an EMBL/GenBank/DDBJ whole genome shotgun (WGS) entry which is preliminary data.</text>
</comment>
<dbReference type="AlphaFoldDB" id="A0A7X9UAN6"/>
<dbReference type="InterPro" id="IPR014729">
    <property type="entry name" value="Rossmann-like_a/b/a_fold"/>
</dbReference>
<keyword evidence="3" id="KW-1185">Reference proteome</keyword>
<dbReference type="CDD" id="cd01990">
    <property type="entry name" value="LarE-like"/>
    <property type="match status" value="1"/>
</dbReference>
<accession>A0A7X9UAN6</accession>
<dbReference type="Proteomes" id="UP000546970">
    <property type="component" value="Unassembled WGS sequence"/>
</dbReference>
<keyword evidence="2" id="KW-0808">Transferase</keyword>
<dbReference type="RefSeq" id="WP_169276659.1">
    <property type="nucleotide sequence ID" value="NZ_JABBCP010000001.1"/>
</dbReference>
<evidence type="ECO:0000313" key="2">
    <source>
        <dbReference type="EMBL" id="NMF54883.1"/>
    </source>
</evidence>
<protein>
    <submittedName>
        <fullName evidence="2">ATP-dependent sacrificial sulfur transferase LarE</fullName>
    </submittedName>
</protein>
<evidence type="ECO:0000313" key="3">
    <source>
        <dbReference type="Proteomes" id="UP000546970"/>
    </source>
</evidence>
<organism evidence="2 3">
    <name type="scientific">Collinsella acetigenes</name>
    <dbReference type="NCBI Taxonomy" id="2713419"/>
    <lineage>
        <taxon>Bacteria</taxon>
        <taxon>Bacillati</taxon>
        <taxon>Actinomycetota</taxon>
        <taxon>Coriobacteriia</taxon>
        <taxon>Coriobacteriales</taxon>
        <taxon>Coriobacteriaceae</taxon>
        <taxon>Collinsella</taxon>
    </lineage>
</organism>
<proteinExistence type="predicted"/>
<dbReference type="SUPFAM" id="SSF52402">
    <property type="entry name" value="Adenine nucleotide alpha hydrolases-like"/>
    <property type="match status" value="1"/>
</dbReference>
<sequence>MNQKQQEKLVALVEHLRTLGTIAVGFSGGVDSTFLAAVCSRELPQASMLIHLTTPLIGTPEQASFKESASSFDLPVIELHLDPLDNPRVAANPHNRCYHCKHAAFGAIIQAAREHGADTVVDGSNADDTTDYRPGMQACKELGVRSPLLECGWHKGEERELLREWDYDVWNMPAGACLATRVPCGEPLTHEKLDLVRTCEDWLHTRGFRQIRARLLAGELQIQAAPADLHRFEQQTGDAGLPQEAIDAFRGFGAKSINPVVAPYIHGSMNG</sequence>
<feature type="active site" description="Nucleophile and sulfur donor" evidence="1">
    <location>
        <position position="177"/>
    </location>
</feature>
<dbReference type="PIRSF" id="PIRSF006661">
    <property type="entry name" value="PP-lp_UCP006661"/>
    <property type="match status" value="1"/>
</dbReference>
<dbReference type="InterPro" id="IPR052188">
    <property type="entry name" value="Ni-pincer_cofactor_biosynth"/>
</dbReference>
<dbReference type="GO" id="GO:0016783">
    <property type="term" value="F:sulfurtransferase activity"/>
    <property type="evidence" value="ECO:0007669"/>
    <property type="project" value="InterPro"/>
</dbReference>
<dbReference type="PANTHER" id="PTHR43169:SF2">
    <property type="entry name" value="NAD_GMP SYNTHASE DOMAIN-CONTAINING PROTEIN"/>
    <property type="match status" value="1"/>
</dbReference>
<dbReference type="InterPro" id="IPR005232">
    <property type="entry name" value="LarE"/>
</dbReference>
<dbReference type="PANTHER" id="PTHR43169">
    <property type="entry name" value="EXSB FAMILY PROTEIN"/>
    <property type="match status" value="1"/>
</dbReference>
<dbReference type="EMBL" id="JABBCP010000001">
    <property type="protein sequence ID" value="NMF54883.1"/>
    <property type="molecule type" value="Genomic_DNA"/>
</dbReference>
<reference evidence="2 3" key="1">
    <citation type="submission" date="2020-04" db="EMBL/GenBank/DDBJ databases">
        <title>Collinsella sp. KGMB02528 nov., an anaerobic actinobacterium isolated from human feces.</title>
        <authorList>
            <person name="Han K.-I."/>
            <person name="Eom M.K."/>
            <person name="Kim J.-S."/>
            <person name="Lee K.C."/>
            <person name="Suh M.K."/>
            <person name="Park S.-H."/>
            <person name="Lee J.H."/>
            <person name="Kang S.W."/>
            <person name="Park J.-E."/>
            <person name="Oh B.S."/>
            <person name="Yu S.Y."/>
            <person name="Choi S.-H."/>
            <person name="Lee D.H."/>
            <person name="Yoon H."/>
            <person name="Kim B.-Y."/>
            <person name="Lee J.H."/>
            <person name="Lee J.-S."/>
        </authorList>
    </citation>
    <scope>NUCLEOTIDE SEQUENCE [LARGE SCALE GENOMIC DNA]</scope>
    <source>
        <strain evidence="2 3">KGMB02528</strain>
    </source>
</reference>
<name>A0A7X9UAN6_9ACTN</name>
<dbReference type="Gene3D" id="3.40.50.620">
    <property type="entry name" value="HUPs"/>
    <property type="match status" value="1"/>
</dbReference>
<gene>
    <name evidence="2" type="ORF">HF320_00830</name>
</gene>